<name>A0AAN9A2L2_HALRR</name>
<dbReference type="AlphaFoldDB" id="A0AAN9A2L2"/>
<reference evidence="1 2" key="1">
    <citation type="submission" date="2023-11" db="EMBL/GenBank/DDBJ databases">
        <title>Halocaridina rubra genome assembly.</title>
        <authorList>
            <person name="Smith C."/>
        </authorList>
    </citation>
    <scope>NUCLEOTIDE SEQUENCE [LARGE SCALE GENOMIC DNA]</scope>
    <source>
        <strain evidence="1">EP-1</strain>
        <tissue evidence="1">Whole</tissue>
    </source>
</reference>
<gene>
    <name evidence="1" type="ORF">SK128_024298</name>
</gene>
<organism evidence="1 2">
    <name type="scientific">Halocaridina rubra</name>
    <name type="common">Hawaiian red shrimp</name>
    <dbReference type="NCBI Taxonomy" id="373956"/>
    <lineage>
        <taxon>Eukaryota</taxon>
        <taxon>Metazoa</taxon>
        <taxon>Ecdysozoa</taxon>
        <taxon>Arthropoda</taxon>
        <taxon>Crustacea</taxon>
        <taxon>Multicrustacea</taxon>
        <taxon>Malacostraca</taxon>
        <taxon>Eumalacostraca</taxon>
        <taxon>Eucarida</taxon>
        <taxon>Decapoda</taxon>
        <taxon>Pleocyemata</taxon>
        <taxon>Caridea</taxon>
        <taxon>Atyoidea</taxon>
        <taxon>Atyidae</taxon>
        <taxon>Halocaridina</taxon>
    </lineage>
</organism>
<sequence length="98" mass="10795">MCTVEPEPTFFVDIIKNQYAISCRIKPRVGTSIPMKHLHSKIDGSRLVQAREFKLFTGEITAVTGHHSGGVGACAGCRLPYGSSMTHSTHPWVENLKQ</sequence>
<proteinExistence type="predicted"/>
<keyword evidence="2" id="KW-1185">Reference proteome</keyword>
<comment type="caution">
    <text evidence="1">The sequence shown here is derived from an EMBL/GenBank/DDBJ whole genome shotgun (WGS) entry which is preliminary data.</text>
</comment>
<protein>
    <submittedName>
        <fullName evidence="1">Uncharacterized protein</fullName>
    </submittedName>
</protein>
<evidence type="ECO:0000313" key="1">
    <source>
        <dbReference type="EMBL" id="KAK7078201.1"/>
    </source>
</evidence>
<evidence type="ECO:0000313" key="2">
    <source>
        <dbReference type="Proteomes" id="UP001381693"/>
    </source>
</evidence>
<dbReference type="Proteomes" id="UP001381693">
    <property type="component" value="Unassembled WGS sequence"/>
</dbReference>
<accession>A0AAN9A2L2</accession>
<dbReference type="EMBL" id="JAXCGZ010007952">
    <property type="protein sequence ID" value="KAK7078201.1"/>
    <property type="molecule type" value="Genomic_DNA"/>
</dbReference>